<keyword evidence="5" id="KW-1185">Reference proteome</keyword>
<feature type="compositionally biased region" description="Low complexity" evidence="1">
    <location>
        <begin position="428"/>
        <end position="442"/>
    </location>
</feature>
<organism evidence="4 5">
    <name type="scientific">Lentinus brumalis</name>
    <dbReference type="NCBI Taxonomy" id="2498619"/>
    <lineage>
        <taxon>Eukaryota</taxon>
        <taxon>Fungi</taxon>
        <taxon>Dikarya</taxon>
        <taxon>Basidiomycota</taxon>
        <taxon>Agaricomycotina</taxon>
        <taxon>Agaricomycetes</taxon>
        <taxon>Polyporales</taxon>
        <taxon>Polyporaceae</taxon>
        <taxon>Lentinus</taxon>
    </lineage>
</organism>
<evidence type="ECO:0000256" key="2">
    <source>
        <dbReference type="SAM" id="Phobius"/>
    </source>
</evidence>
<reference evidence="4 5" key="1">
    <citation type="journal article" date="2018" name="Biotechnol. Biofuels">
        <title>Integrative visual omics of the white-rot fungus Polyporus brumalis exposes the biotechnological potential of its oxidative enzymes for delignifying raw plant biomass.</title>
        <authorList>
            <person name="Miyauchi S."/>
            <person name="Rancon A."/>
            <person name="Drula E."/>
            <person name="Hage H."/>
            <person name="Chaduli D."/>
            <person name="Favel A."/>
            <person name="Grisel S."/>
            <person name="Henrissat B."/>
            <person name="Herpoel-Gimbert I."/>
            <person name="Ruiz-Duenas F.J."/>
            <person name="Chevret D."/>
            <person name="Hainaut M."/>
            <person name="Lin J."/>
            <person name="Wang M."/>
            <person name="Pangilinan J."/>
            <person name="Lipzen A."/>
            <person name="Lesage-Meessen L."/>
            <person name="Navarro D."/>
            <person name="Riley R."/>
            <person name="Grigoriev I.V."/>
            <person name="Zhou S."/>
            <person name="Raouche S."/>
            <person name="Rosso M.N."/>
        </authorList>
    </citation>
    <scope>NUCLEOTIDE SEQUENCE [LARGE SCALE GENOMIC DNA]</scope>
    <source>
        <strain evidence="4 5">BRFM 1820</strain>
    </source>
</reference>
<feature type="region of interest" description="Disordered" evidence="1">
    <location>
        <begin position="199"/>
        <end position="230"/>
    </location>
</feature>
<accession>A0A371DMW2</accession>
<protein>
    <submittedName>
        <fullName evidence="4">Uncharacterized protein</fullName>
    </submittedName>
</protein>
<proteinExistence type="predicted"/>
<feature type="transmembrane region" description="Helical" evidence="2">
    <location>
        <begin position="236"/>
        <end position="261"/>
    </location>
</feature>
<dbReference type="STRING" id="139420.A0A371DMW2"/>
<gene>
    <name evidence="4" type="ORF">OH76DRAFT_1157183</name>
</gene>
<sequence>MLVTPSFMMTCPFLYALLALNLSARLVAAASRTVIIDDTYGDSATGALPVYSPSGNWTQGSPCTFDPSECPLVNPDPSKVLNGTWHDSVGTRDDAPPRTVDLAFEGNSISVYCIISEVDRVEIAVSNMTFELDRAHAGQFYQDVDGLKDAAGNYNIHYNYSVFSSGPIPQGNHTLRISSVGYSRMLFDYAEYTTDSDLGDTTSSAGHPSATGSGTSSGTTSGSRDSQSSNAAGPNIPIIIGGVIAGVVALVVLGVLGVVLIRRRRRSDGNHAHHHIDILKHDKRFYGKDDVDARSYLSSAESVSLEAPSTAPFLPYNGVAPSNRSLSSTSRFHEDLERYSIADPSPTDSVPLMDFPAPPSLVNVSLPRIVVTGEETRLVGPDNSMARYARQKVTEREAELTRRMQEMEAALAAKYGVPVKPTSSGTLPASSGPISSPAPSRADSVRSTGSDSEAALRGQLDGLRAEIASMRTVQQQMVLELRDATEPPPEYQ</sequence>
<dbReference type="AlphaFoldDB" id="A0A371DMW2"/>
<feature type="compositionally biased region" description="Low complexity" evidence="1">
    <location>
        <begin position="199"/>
        <end position="229"/>
    </location>
</feature>
<dbReference type="Proteomes" id="UP000256964">
    <property type="component" value="Unassembled WGS sequence"/>
</dbReference>
<dbReference type="EMBL" id="KZ857386">
    <property type="protein sequence ID" value="RDX53846.1"/>
    <property type="molecule type" value="Genomic_DNA"/>
</dbReference>
<keyword evidence="2" id="KW-1133">Transmembrane helix</keyword>
<feature type="signal peptide" evidence="3">
    <location>
        <begin position="1"/>
        <end position="29"/>
    </location>
</feature>
<keyword evidence="3" id="KW-0732">Signal</keyword>
<evidence type="ECO:0000313" key="5">
    <source>
        <dbReference type="Proteomes" id="UP000256964"/>
    </source>
</evidence>
<evidence type="ECO:0000256" key="3">
    <source>
        <dbReference type="SAM" id="SignalP"/>
    </source>
</evidence>
<evidence type="ECO:0000256" key="1">
    <source>
        <dbReference type="SAM" id="MobiDB-lite"/>
    </source>
</evidence>
<name>A0A371DMW2_9APHY</name>
<evidence type="ECO:0000313" key="4">
    <source>
        <dbReference type="EMBL" id="RDX53846.1"/>
    </source>
</evidence>
<keyword evidence="2" id="KW-0812">Transmembrane</keyword>
<feature type="region of interest" description="Disordered" evidence="1">
    <location>
        <begin position="422"/>
        <end position="458"/>
    </location>
</feature>
<keyword evidence="2" id="KW-0472">Membrane</keyword>
<feature type="chain" id="PRO_5017010462" evidence="3">
    <location>
        <begin position="30"/>
        <end position="492"/>
    </location>
</feature>
<dbReference type="OrthoDB" id="2758521at2759"/>